<dbReference type="Gene3D" id="1.10.260.50">
    <property type="match status" value="1"/>
</dbReference>
<evidence type="ECO:0000313" key="3">
    <source>
        <dbReference type="Proteomes" id="UP001222027"/>
    </source>
</evidence>
<comment type="caution">
    <text evidence="2">The sequence shown here is derived from an EMBL/GenBank/DDBJ whole genome shotgun (WGS) entry which is preliminary data.</text>
</comment>
<evidence type="ECO:0000313" key="2">
    <source>
        <dbReference type="EMBL" id="KAJ8464762.1"/>
    </source>
</evidence>
<reference evidence="2 3" key="1">
    <citation type="submission" date="2022-12" db="EMBL/GenBank/DDBJ databases">
        <title>Chromosome-scale assembly of the Ensete ventricosum genome.</title>
        <authorList>
            <person name="Dussert Y."/>
            <person name="Stocks J."/>
            <person name="Wendawek A."/>
            <person name="Woldeyes F."/>
            <person name="Nichols R.A."/>
            <person name="Borrell J.S."/>
        </authorList>
    </citation>
    <scope>NUCLEOTIDE SEQUENCE [LARGE SCALE GENOMIC DNA]</scope>
    <source>
        <strain evidence="3">cv. Maze</strain>
        <tissue evidence="2">Seeds</tissue>
    </source>
</reference>
<accession>A0AAV8P2W4</accession>
<evidence type="ECO:0000256" key="1">
    <source>
        <dbReference type="SAM" id="Phobius"/>
    </source>
</evidence>
<dbReference type="Proteomes" id="UP001222027">
    <property type="component" value="Unassembled WGS sequence"/>
</dbReference>
<keyword evidence="1" id="KW-1133">Transmembrane helix</keyword>
<proteinExistence type="predicted"/>
<sequence length="160" mass="17644">MSDGGQERGIRCGTVPTPLSVGMGAACEITKKEMQYDSRRISSPRLAWCHTSVPDLNKETGGSASEAVTRRRSISCRSQEICRRTQSGIYIRQKLLIIFCVTGNSRFSICWYSTTKGREFGNRAGYSSLHLLFFFLSSIIFGLQILAVNKGCACSLLSKA</sequence>
<organism evidence="2 3">
    <name type="scientific">Ensete ventricosum</name>
    <name type="common">Abyssinian banana</name>
    <name type="synonym">Musa ensete</name>
    <dbReference type="NCBI Taxonomy" id="4639"/>
    <lineage>
        <taxon>Eukaryota</taxon>
        <taxon>Viridiplantae</taxon>
        <taxon>Streptophyta</taxon>
        <taxon>Embryophyta</taxon>
        <taxon>Tracheophyta</taxon>
        <taxon>Spermatophyta</taxon>
        <taxon>Magnoliopsida</taxon>
        <taxon>Liliopsida</taxon>
        <taxon>Zingiberales</taxon>
        <taxon>Musaceae</taxon>
        <taxon>Ensete</taxon>
    </lineage>
</organism>
<gene>
    <name evidence="2" type="ORF">OPV22_027314</name>
</gene>
<dbReference type="AlphaFoldDB" id="A0AAV8P2W4"/>
<protein>
    <submittedName>
        <fullName evidence="2">Uncharacterized protein</fullName>
    </submittedName>
</protein>
<keyword evidence="1" id="KW-0812">Transmembrane</keyword>
<keyword evidence="1" id="KW-0472">Membrane</keyword>
<keyword evidence="3" id="KW-1185">Reference proteome</keyword>
<feature type="transmembrane region" description="Helical" evidence="1">
    <location>
        <begin position="126"/>
        <end position="148"/>
    </location>
</feature>
<dbReference type="EMBL" id="JAQQAF010000008">
    <property type="protein sequence ID" value="KAJ8464762.1"/>
    <property type="molecule type" value="Genomic_DNA"/>
</dbReference>
<name>A0AAV8P2W4_ENSVE</name>